<name>A0A915J538_ROMCU</name>
<sequence length="62" mass="6855">MGAIPEYKAVLNQTNHECGTEENFNSKPPALVELILGSSLIPAFWDLVISLPMIHFAVMLRS</sequence>
<dbReference type="WBParaSite" id="nRc.2.0.1.t21260-RA">
    <property type="protein sequence ID" value="nRc.2.0.1.t21260-RA"/>
    <property type="gene ID" value="nRc.2.0.1.g21260"/>
</dbReference>
<organism evidence="1 2">
    <name type="scientific">Romanomermis culicivorax</name>
    <name type="common">Nematode worm</name>
    <dbReference type="NCBI Taxonomy" id="13658"/>
    <lineage>
        <taxon>Eukaryota</taxon>
        <taxon>Metazoa</taxon>
        <taxon>Ecdysozoa</taxon>
        <taxon>Nematoda</taxon>
        <taxon>Enoplea</taxon>
        <taxon>Dorylaimia</taxon>
        <taxon>Mermithida</taxon>
        <taxon>Mermithoidea</taxon>
        <taxon>Mermithidae</taxon>
        <taxon>Romanomermis</taxon>
    </lineage>
</organism>
<evidence type="ECO:0000313" key="2">
    <source>
        <dbReference type="WBParaSite" id="nRc.2.0.1.t21260-RA"/>
    </source>
</evidence>
<reference evidence="2" key="1">
    <citation type="submission" date="2022-11" db="UniProtKB">
        <authorList>
            <consortium name="WormBaseParasite"/>
        </authorList>
    </citation>
    <scope>IDENTIFICATION</scope>
</reference>
<keyword evidence="1" id="KW-1185">Reference proteome</keyword>
<proteinExistence type="predicted"/>
<dbReference type="AlphaFoldDB" id="A0A915J538"/>
<dbReference type="Proteomes" id="UP000887565">
    <property type="component" value="Unplaced"/>
</dbReference>
<accession>A0A915J538</accession>
<protein>
    <submittedName>
        <fullName evidence="2">Uncharacterized protein</fullName>
    </submittedName>
</protein>
<evidence type="ECO:0000313" key="1">
    <source>
        <dbReference type="Proteomes" id="UP000887565"/>
    </source>
</evidence>